<dbReference type="Proteomes" id="UP000219573">
    <property type="component" value="Unassembled WGS sequence"/>
</dbReference>
<keyword evidence="9" id="KW-1185">Reference proteome</keyword>
<dbReference type="HAMAP" id="MF_00073">
    <property type="entry name" value="NusB"/>
    <property type="match status" value="1"/>
</dbReference>
<evidence type="ECO:0000256" key="5">
    <source>
        <dbReference type="ARBA" id="ARBA00023163"/>
    </source>
</evidence>
<dbReference type="InterPro" id="IPR006027">
    <property type="entry name" value="NusB_RsmB_TIM44"/>
</dbReference>
<dbReference type="GO" id="GO:0005829">
    <property type="term" value="C:cytosol"/>
    <property type="evidence" value="ECO:0007669"/>
    <property type="project" value="TreeGrafter"/>
</dbReference>
<evidence type="ECO:0000259" key="7">
    <source>
        <dbReference type="Pfam" id="PF01029"/>
    </source>
</evidence>
<evidence type="ECO:0000256" key="6">
    <source>
        <dbReference type="HAMAP-Rule" id="MF_00073"/>
    </source>
</evidence>
<dbReference type="Gene3D" id="1.10.940.10">
    <property type="entry name" value="NusB-like"/>
    <property type="match status" value="1"/>
</dbReference>
<keyword evidence="3 6" id="KW-0694">RNA-binding</keyword>
<dbReference type="PANTHER" id="PTHR11078:SF3">
    <property type="entry name" value="ANTITERMINATION NUSB DOMAIN-CONTAINING PROTEIN"/>
    <property type="match status" value="1"/>
</dbReference>
<name>A0A285HPF9_9FIRM</name>
<dbReference type="PANTHER" id="PTHR11078">
    <property type="entry name" value="N UTILIZATION SUBSTANCE PROTEIN B-RELATED"/>
    <property type="match status" value="1"/>
</dbReference>
<dbReference type="InterPro" id="IPR011605">
    <property type="entry name" value="NusB_fam"/>
</dbReference>
<gene>
    <name evidence="6" type="primary">nusB</name>
    <name evidence="8" type="ORF">SAMN06265827_1218</name>
</gene>
<dbReference type="NCBIfam" id="TIGR01951">
    <property type="entry name" value="nusB"/>
    <property type="match status" value="1"/>
</dbReference>
<evidence type="ECO:0000313" key="9">
    <source>
        <dbReference type="Proteomes" id="UP000219573"/>
    </source>
</evidence>
<evidence type="ECO:0000313" key="8">
    <source>
        <dbReference type="EMBL" id="SNY36571.1"/>
    </source>
</evidence>
<dbReference type="GO" id="GO:0006353">
    <property type="term" value="P:DNA-templated transcription termination"/>
    <property type="evidence" value="ECO:0007669"/>
    <property type="project" value="UniProtKB-UniRule"/>
</dbReference>
<proteinExistence type="inferred from homology"/>
<evidence type="ECO:0000256" key="4">
    <source>
        <dbReference type="ARBA" id="ARBA00023015"/>
    </source>
</evidence>
<organism evidence="8 9">
    <name type="scientific">Orenia metallireducens</name>
    <dbReference type="NCBI Taxonomy" id="1413210"/>
    <lineage>
        <taxon>Bacteria</taxon>
        <taxon>Bacillati</taxon>
        <taxon>Bacillota</taxon>
        <taxon>Clostridia</taxon>
        <taxon>Halanaerobiales</taxon>
        <taxon>Halobacteroidaceae</taxon>
        <taxon>Orenia</taxon>
    </lineage>
</organism>
<dbReference type="GO" id="GO:0003723">
    <property type="term" value="F:RNA binding"/>
    <property type="evidence" value="ECO:0007669"/>
    <property type="project" value="UniProtKB-UniRule"/>
</dbReference>
<sequence>MTRELNRHEAREVAVQLLYQMDINQESLEENLEVLKSEQPELILEESFLLELLEGTYEKLEELDNTIDQNVVDWKVDRMGKVDRNIIRLAMYEILFRQDIPVAVSINEAVELAKSFSDEKSANFINGILGKLVDALDLEIKEEE</sequence>
<keyword evidence="5 6" id="KW-0804">Transcription</keyword>
<accession>A0A285HPF9</accession>
<dbReference type="SUPFAM" id="SSF48013">
    <property type="entry name" value="NusB-like"/>
    <property type="match status" value="1"/>
</dbReference>
<comment type="function">
    <text evidence="6">Involved in transcription antitermination. Required for transcription of ribosomal RNA (rRNA) genes. Binds specifically to the boxA antiterminator sequence of the ribosomal RNA (rrn) operons.</text>
</comment>
<feature type="domain" description="NusB/RsmB/TIM44" evidence="7">
    <location>
        <begin position="8"/>
        <end position="133"/>
    </location>
</feature>
<comment type="similarity">
    <text evidence="1 6">Belongs to the NusB family.</text>
</comment>
<dbReference type="Pfam" id="PF01029">
    <property type="entry name" value="NusB"/>
    <property type="match status" value="1"/>
</dbReference>
<evidence type="ECO:0000256" key="3">
    <source>
        <dbReference type="ARBA" id="ARBA00022884"/>
    </source>
</evidence>
<dbReference type="EMBL" id="OBDZ01000021">
    <property type="protein sequence ID" value="SNY36571.1"/>
    <property type="molecule type" value="Genomic_DNA"/>
</dbReference>
<reference evidence="9" key="1">
    <citation type="submission" date="2017-09" db="EMBL/GenBank/DDBJ databases">
        <authorList>
            <person name="Varghese N."/>
            <person name="Submissions S."/>
        </authorList>
    </citation>
    <scope>NUCLEOTIDE SEQUENCE [LARGE SCALE GENOMIC DNA]</scope>
    <source>
        <strain evidence="9">MSL47</strain>
    </source>
</reference>
<evidence type="ECO:0000256" key="1">
    <source>
        <dbReference type="ARBA" id="ARBA00005952"/>
    </source>
</evidence>
<dbReference type="RefSeq" id="WP_097018635.1">
    <property type="nucleotide sequence ID" value="NZ_OBDZ01000021.1"/>
</dbReference>
<dbReference type="AlphaFoldDB" id="A0A285HPF9"/>
<dbReference type="GO" id="GO:0031564">
    <property type="term" value="P:transcription antitermination"/>
    <property type="evidence" value="ECO:0007669"/>
    <property type="project" value="UniProtKB-KW"/>
</dbReference>
<keyword evidence="2 6" id="KW-0889">Transcription antitermination</keyword>
<evidence type="ECO:0000256" key="2">
    <source>
        <dbReference type="ARBA" id="ARBA00022814"/>
    </source>
</evidence>
<keyword evidence="4 6" id="KW-0805">Transcription regulation</keyword>
<dbReference type="InterPro" id="IPR035926">
    <property type="entry name" value="NusB-like_sf"/>
</dbReference>
<protein>
    <recommendedName>
        <fullName evidence="6">Transcription antitermination protein NusB</fullName>
    </recommendedName>
    <alternativeName>
        <fullName evidence="6">Antitermination factor NusB</fullName>
    </alternativeName>
</protein>
<dbReference type="STRING" id="1413210.U472_05590"/>